<dbReference type="GO" id="GO:0061809">
    <property type="term" value="F:NAD+ nucleosidase activity, cyclic ADP-ribose generating"/>
    <property type="evidence" value="ECO:0007669"/>
    <property type="project" value="UniProtKB-EC"/>
</dbReference>
<keyword evidence="3" id="KW-0677">Repeat</keyword>
<dbReference type="InterPro" id="IPR035897">
    <property type="entry name" value="Toll_tir_struct_dom_sf"/>
</dbReference>
<dbReference type="SUPFAM" id="SSF52540">
    <property type="entry name" value="P-loop containing nucleoside triphosphate hydrolases"/>
    <property type="match status" value="1"/>
</dbReference>
<accession>A0A5C7IZX5</accession>
<dbReference type="Proteomes" id="UP000323506">
    <property type="component" value="Unassembled WGS sequence"/>
</dbReference>
<name>A0A5C7IZX5_GOSDA</name>
<keyword evidence="2" id="KW-0433">Leucine-rich repeat</keyword>
<dbReference type="PROSITE" id="PS50104">
    <property type="entry name" value="TIR"/>
    <property type="match status" value="1"/>
</dbReference>
<dbReference type="InterPro" id="IPR045344">
    <property type="entry name" value="C-JID"/>
</dbReference>
<dbReference type="InterPro" id="IPR003591">
    <property type="entry name" value="Leu-rich_rpt_typical-subtyp"/>
</dbReference>
<evidence type="ECO:0000256" key="3">
    <source>
        <dbReference type="ARBA" id="ARBA00022737"/>
    </source>
</evidence>
<reference evidence="9 10" key="1">
    <citation type="submission" date="2019-06" db="EMBL/GenBank/DDBJ databases">
        <title>WGS assembly of Gossypium darwinii.</title>
        <authorList>
            <person name="Chen Z.J."/>
            <person name="Sreedasyam A."/>
            <person name="Ando A."/>
            <person name="Song Q."/>
            <person name="De L."/>
            <person name="Hulse-Kemp A."/>
            <person name="Ding M."/>
            <person name="Ye W."/>
            <person name="Kirkbride R."/>
            <person name="Jenkins J."/>
            <person name="Plott C."/>
            <person name="Lovell J."/>
            <person name="Lin Y.-M."/>
            <person name="Vaughn R."/>
            <person name="Liu B."/>
            <person name="Li W."/>
            <person name="Simpson S."/>
            <person name="Scheffler B."/>
            <person name="Saski C."/>
            <person name="Grover C."/>
            <person name="Hu G."/>
            <person name="Conover J."/>
            <person name="Carlson J."/>
            <person name="Shu S."/>
            <person name="Boston L."/>
            <person name="Williams M."/>
            <person name="Peterson D."/>
            <person name="Mcgee K."/>
            <person name="Jones D."/>
            <person name="Wendel J."/>
            <person name="Stelly D."/>
            <person name="Grimwood J."/>
            <person name="Schmutz J."/>
        </authorList>
    </citation>
    <scope>NUCLEOTIDE SEQUENCE [LARGE SCALE GENOMIC DNA]</scope>
    <source>
        <strain evidence="9">1808015.09</strain>
    </source>
</reference>
<evidence type="ECO:0000256" key="4">
    <source>
        <dbReference type="ARBA" id="ARBA00022801"/>
    </source>
</evidence>
<dbReference type="GO" id="GO:0043531">
    <property type="term" value="F:ADP binding"/>
    <property type="evidence" value="ECO:0007669"/>
    <property type="project" value="InterPro"/>
</dbReference>
<evidence type="ECO:0000313" key="10">
    <source>
        <dbReference type="Proteomes" id="UP000323506"/>
    </source>
</evidence>
<dbReference type="InterPro" id="IPR002182">
    <property type="entry name" value="NB-ARC"/>
</dbReference>
<dbReference type="Pfam" id="PF07725">
    <property type="entry name" value="LRR_3"/>
    <property type="match status" value="1"/>
</dbReference>
<dbReference type="Pfam" id="PF01582">
    <property type="entry name" value="TIR"/>
    <property type="match status" value="1"/>
</dbReference>
<dbReference type="Pfam" id="PF00931">
    <property type="entry name" value="NB-ARC"/>
    <property type="match status" value="1"/>
</dbReference>
<gene>
    <name evidence="9" type="ORF">ES288_1Z007100v1</name>
</gene>
<dbReference type="InterPro" id="IPR000157">
    <property type="entry name" value="TIR_dom"/>
</dbReference>
<evidence type="ECO:0000256" key="7">
    <source>
        <dbReference type="ARBA" id="ARBA00047304"/>
    </source>
</evidence>
<feature type="domain" description="TIR" evidence="8">
    <location>
        <begin position="17"/>
        <end position="180"/>
    </location>
</feature>
<dbReference type="GO" id="GO:0006952">
    <property type="term" value="P:defense response"/>
    <property type="evidence" value="ECO:0007669"/>
    <property type="project" value="InterPro"/>
</dbReference>
<dbReference type="Pfam" id="PF23282">
    <property type="entry name" value="WHD_ROQ1"/>
    <property type="match status" value="1"/>
</dbReference>
<dbReference type="SMART" id="SM00255">
    <property type="entry name" value="TIR"/>
    <property type="match status" value="1"/>
</dbReference>
<dbReference type="Gene3D" id="3.40.50.300">
    <property type="entry name" value="P-loop containing nucleotide triphosphate hydrolases"/>
    <property type="match status" value="1"/>
</dbReference>
<organism evidence="9 10">
    <name type="scientific">Gossypium darwinii</name>
    <name type="common">Darwin's cotton</name>
    <name type="synonym">Gossypium barbadense var. darwinii</name>
    <dbReference type="NCBI Taxonomy" id="34276"/>
    <lineage>
        <taxon>Eukaryota</taxon>
        <taxon>Viridiplantae</taxon>
        <taxon>Streptophyta</taxon>
        <taxon>Embryophyta</taxon>
        <taxon>Tracheophyta</taxon>
        <taxon>Spermatophyta</taxon>
        <taxon>Magnoliopsida</taxon>
        <taxon>eudicotyledons</taxon>
        <taxon>Gunneridae</taxon>
        <taxon>Pentapetalae</taxon>
        <taxon>rosids</taxon>
        <taxon>malvids</taxon>
        <taxon>Malvales</taxon>
        <taxon>Malvaceae</taxon>
        <taxon>Malvoideae</taxon>
        <taxon>Gossypium</taxon>
    </lineage>
</organism>
<dbReference type="Pfam" id="PF20160">
    <property type="entry name" value="C-JID"/>
    <property type="match status" value="1"/>
</dbReference>
<dbReference type="InterPro" id="IPR042197">
    <property type="entry name" value="Apaf_helical"/>
</dbReference>
<dbReference type="InterPro" id="IPR044974">
    <property type="entry name" value="Disease_R_plants"/>
</dbReference>
<dbReference type="Pfam" id="PF23286">
    <property type="entry name" value="LRR_13"/>
    <property type="match status" value="4"/>
</dbReference>
<evidence type="ECO:0000256" key="2">
    <source>
        <dbReference type="ARBA" id="ARBA00022614"/>
    </source>
</evidence>
<evidence type="ECO:0000256" key="1">
    <source>
        <dbReference type="ARBA" id="ARBA00011982"/>
    </source>
</evidence>
<dbReference type="PRINTS" id="PR00364">
    <property type="entry name" value="DISEASERSIST"/>
</dbReference>
<dbReference type="Gene3D" id="3.80.10.10">
    <property type="entry name" value="Ribonuclease Inhibitor"/>
    <property type="match status" value="6"/>
</dbReference>
<dbReference type="FunFam" id="3.40.50.10140:FF:000007">
    <property type="entry name" value="Disease resistance protein (TIR-NBS-LRR class)"/>
    <property type="match status" value="1"/>
</dbReference>
<evidence type="ECO:0000259" key="8">
    <source>
        <dbReference type="PROSITE" id="PS50104"/>
    </source>
</evidence>
<keyword evidence="5" id="KW-0611">Plant defense</keyword>
<dbReference type="SUPFAM" id="SSF52200">
    <property type="entry name" value="Toll/Interleukin receptor TIR domain"/>
    <property type="match status" value="1"/>
</dbReference>
<dbReference type="EC" id="3.2.2.6" evidence="1"/>
<dbReference type="SUPFAM" id="SSF52047">
    <property type="entry name" value="RNI-like"/>
    <property type="match status" value="1"/>
</dbReference>
<dbReference type="InterPro" id="IPR032675">
    <property type="entry name" value="LRR_dom_sf"/>
</dbReference>
<dbReference type="Gene3D" id="1.10.8.430">
    <property type="entry name" value="Helical domain of apoptotic protease-activating factors"/>
    <property type="match status" value="1"/>
</dbReference>
<dbReference type="InterPro" id="IPR058192">
    <property type="entry name" value="WHD_ROQ1-like"/>
</dbReference>
<keyword evidence="6" id="KW-0520">NAD</keyword>
<keyword evidence="4" id="KW-0378">Hydrolase</keyword>
<dbReference type="GO" id="GO:0007165">
    <property type="term" value="P:signal transduction"/>
    <property type="evidence" value="ECO:0007669"/>
    <property type="project" value="InterPro"/>
</dbReference>
<evidence type="ECO:0000313" key="9">
    <source>
        <dbReference type="EMBL" id="TXG74831.1"/>
    </source>
</evidence>
<comment type="catalytic activity">
    <reaction evidence="7">
        <text>NAD(+) + H2O = ADP-D-ribose + nicotinamide + H(+)</text>
        <dbReference type="Rhea" id="RHEA:16301"/>
        <dbReference type="ChEBI" id="CHEBI:15377"/>
        <dbReference type="ChEBI" id="CHEBI:15378"/>
        <dbReference type="ChEBI" id="CHEBI:17154"/>
        <dbReference type="ChEBI" id="CHEBI:57540"/>
        <dbReference type="ChEBI" id="CHEBI:57967"/>
        <dbReference type="EC" id="3.2.2.6"/>
    </reaction>
    <physiologicalReaction direction="left-to-right" evidence="7">
        <dbReference type="Rhea" id="RHEA:16302"/>
    </physiologicalReaction>
</comment>
<dbReference type="SUPFAM" id="SSF52058">
    <property type="entry name" value="L domain-like"/>
    <property type="match status" value="3"/>
</dbReference>
<protein>
    <recommendedName>
        <fullName evidence="1">ADP-ribosyl cyclase/cyclic ADP-ribose hydrolase</fullName>
        <ecNumber evidence="1">3.2.2.6</ecNumber>
    </recommendedName>
</protein>
<evidence type="ECO:0000256" key="5">
    <source>
        <dbReference type="ARBA" id="ARBA00022821"/>
    </source>
</evidence>
<proteinExistence type="predicted"/>
<dbReference type="InterPro" id="IPR058546">
    <property type="entry name" value="RPS4B/Roq1-like_LRR"/>
</dbReference>
<keyword evidence="10" id="KW-1185">Reference proteome</keyword>
<dbReference type="EMBL" id="ML700903">
    <property type="protein sequence ID" value="TXG74831.1"/>
    <property type="molecule type" value="Genomic_DNA"/>
</dbReference>
<evidence type="ECO:0000256" key="6">
    <source>
        <dbReference type="ARBA" id="ARBA00023027"/>
    </source>
</evidence>
<dbReference type="Gene3D" id="3.40.50.10140">
    <property type="entry name" value="Toll/interleukin-1 receptor homology (TIR) domain"/>
    <property type="match status" value="1"/>
</dbReference>
<sequence length="1750" mass="199389">MLASTSSSSAVDMIKARTYDVFLSFRGEDTRDGFLSHLYNDLCRKTIETFIDSEKLRRGDEISKALLTAIQGSRVSVIVFSKDYASSSWCLDELVKIMDCNKCVVPVFYGVDPSDVRKQSGSFADAFAKHEENFKHELERVKSWRSALTAAANLSGWDSQVTRPDPILVDKIVKDIVNILNCGTSSANLEGLVGIERRMQKVLSLFQDEISDFRKLGIWGMGGTGKTTLAEAIFHHVLNGFQSYFFLANVREYEERGKLFKLRQKFLSAILEDENLCISTSRIGSGFLKNRLSRKSILVVCDDVSKLSQLEFLFGGINRLGPGSRVIVTTRDKQVLIQYGIDLIYEMEELDEDESIQLFSQHAFKSNNPMDYHQLKLSQMVLSFANGNPLAIKVIGSSLCGKTKSYQESEVKKLKQVPNPDIQKLLKWSFDELECEEKEMFLDIACFFKGKDRDIVTWIMDSCYGFAYSRIENLIDKSLISVSQNQIAIHDLLQQMGWNIVRNESPLMLEKRSRLWIPEDSYDVLTKNNGTEMLRGIELDMSQLAKLELEPTAMMKMRKLRFLKFYHSCGRILLFKGLLSFPEELRYLYWEGYPLRSLPTKFDLRYPVELDMRESHLEQLWEGKQDLVSLKVITLNFSMNLERIPDLSSAPYLETITLRWCSNLRDLPSSLQHLEKLTLLDFSFCKNLRSLPSFYKATSLTKLNLTDCSNLCSFPEVMDTMERLYELDLSGTALKELPSSIANLIGLKALNMNDCENLVCLPDSLCKLKSLERFYLKGCSRLEIFPEIMDTMERLYKLDLSRTALKELPSSIANLIGLKDLNMSDCENFVCLPDCLCKLKSLKSFHLKGCSRLEIFPKIMDTMKRLYELDLSETALKELPSSIANLIGLKDLDMMHCENLVCLPDSLCKLKSLERFYLHGCSRLEIFPEVMDTMEELYMLDLLGTALKELPSSIGNLIGLKDLIMNNCQNLVCLPDSFCKLKSLERFYLKGCSRLQIFPEIMETMKRLYQLDLSGTALKELPSSIGNLIGLKYLKMNNCENLVCLPDSFYKLKSLKRFYLKGCSRLEIFPEIMDTMERLYELDLSGTALKQLPSSIGNLIGLRDLKMNNCENLVCLLDSFYKLKSLERFYLKGCSRLEIFPEIMETMKRLYRLDLSGTALNELPSSIGNLIGLKELNMNNCKNFVCLPDSFCKLKSLKRFYLKGCSRLEIFSEIMETMKRLYELDLSGTALKELPSSIGNLIGLKDLKMNNCENLVCLPDSFYKLKSLERFYLRGCSRLEIFPEIMETMKRLYQLDLSGTALNELPSSIGNLIGLKELNMNNCKNFVCLPDSFCKLKSLKRFYLKGCSRLEIFPEIMDTMKRLYELDLSGTALKELPSSIGNLIGLKDLKINTVKTFLCGLSNLIVKNLFTAVGGRPVNQKDPHGLSSLKQLDLSESNLENLPSTIKQFQLHELILRNCKRLKSLPELPPSLEHLDAHDCTSLEDISSIKNLFKQALFCHDRPYQSLVLDFSNCFKLGDKGVGNDIDADDNTSLEEVSGIKKVLKQALFCNSLGWLFTNCFLLDQKAASGPETPKLEMPFEHMVTLLKDYHQATPESKKRNIIVTCVPGSEIPEWFDFKSVGSSMNIQLPSEWCSNNSWINFPSFVASAVVSVPDSSYTGGEFDITCECHLKSRNVDNDCFSSSSSFSFGSRLSDHVFLVYDGFKVREIVKSKASNNRIYIEATFNFYLEELDSSECEVKQCGVHRLFAN</sequence>
<dbReference type="InterPro" id="IPR027417">
    <property type="entry name" value="P-loop_NTPase"/>
</dbReference>
<dbReference type="SMART" id="SM00369">
    <property type="entry name" value="LRR_TYP"/>
    <property type="match status" value="11"/>
</dbReference>
<dbReference type="PANTHER" id="PTHR11017:SF570">
    <property type="entry name" value="DISEASE RESISTANCE PROTEIN (TIR-NBS CLASS)-RELATED"/>
    <property type="match status" value="1"/>
</dbReference>
<dbReference type="InterPro" id="IPR011713">
    <property type="entry name" value="Leu-rich_rpt_3"/>
</dbReference>
<dbReference type="PANTHER" id="PTHR11017">
    <property type="entry name" value="LEUCINE-RICH REPEAT-CONTAINING PROTEIN"/>
    <property type="match status" value="1"/>
</dbReference>